<dbReference type="GO" id="GO:0005576">
    <property type="term" value="C:extracellular region"/>
    <property type="evidence" value="ECO:0007669"/>
    <property type="project" value="InterPro"/>
</dbReference>
<reference evidence="2" key="1">
    <citation type="submission" date="2017-06" db="EMBL/GenBank/DDBJ databases">
        <authorList>
            <person name="Li S."/>
            <person name="Li F."/>
            <person name="Xiang J."/>
        </authorList>
    </citation>
    <scope>NUCLEOTIDE SEQUENCE</scope>
</reference>
<proteinExistence type="evidence at transcript level"/>
<dbReference type="Gene3D" id="2.170.140.10">
    <property type="entry name" value="Chitin binding domain"/>
    <property type="match status" value="2"/>
</dbReference>
<organism evidence="2">
    <name type="scientific">Penaeus chinensis</name>
    <name type="common">Fleshy prawn</name>
    <name type="synonym">Fenneropenaeus chinensis</name>
    <dbReference type="NCBI Taxonomy" id="139456"/>
    <lineage>
        <taxon>Eukaryota</taxon>
        <taxon>Metazoa</taxon>
        <taxon>Ecdysozoa</taxon>
        <taxon>Arthropoda</taxon>
        <taxon>Crustacea</taxon>
        <taxon>Multicrustacea</taxon>
        <taxon>Malacostraca</taxon>
        <taxon>Eumalacostraca</taxon>
        <taxon>Eucarida</taxon>
        <taxon>Decapoda</taxon>
        <taxon>Dendrobranchiata</taxon>
        <taxon>Penaeoidea</taxon>
        <taxon>Penaeidae</taxon>
        <taxon>Penaeus</taxon>
    </lineage>
</organism>
<dbReference type="EMBL" id="MF415534">
    <property type="protein sequence ID" value="ASP44159.1"/>
    <property type="molecule type" value="mRNA"/>
</dbReference>
<dbReference type="OrthoDB" id="6020543at2759"/>
<dbReference type="AlphaFoldDB" id="A0A6S4IR60"/>
<dbReference type="RefSeq" id="XP_047494111.1">
    <property type="nucleotide sequence ID" value="XM_047638155.1"/>
</dbReference>
<sequence>MGYSSLSYLCESRPDRFLCLNCKTLVVCVRGQAFVRHCIEDHYCTDKSEFGGGVCYPNEPVECTCETPYKFRVDHYDPQRFFACSDVGSKPESYKCPDGMVFDENITQCRNEAGLPPCTKPGTFVNPENCSEYYSCIALRHGWLQKFFMCNGNTFFNERKHICEDPCIYKFMCDSEGRFPDPVNKQRYFECYLESGQLKEMRYQCPQGYTWYNVSTGVGKCVEDYGISRDDHNFDHCSLPQDWCPSNGIGPTVRGIPRTFRPEYEGDNIQTASASQDLNVIWVGSKSKN</sequence>
<dbReference type="GO" id="GO:0008061">
    <property type="term" value="F:chitin binding"/>
    <property type="evidence" value="ECO:0007669"/>
    <property type="project" value="InterPro"/>
</dbReference>
<dbReference type="InterPro" id="IPR002557">
    <property type="entry name" value="Chitin-bd_dom"/>
</dbReference>
<name>A0A6S4IR60_PENCE</name>
<protein>
    <submittedName>
        <fullName evidence="2">Obstructor J</fullName>
    </submittedName>
</protein>
<dbReference type="SMART" id="SM00494">
    <property type="entry name" value="ChtBD2"/>
    <property type="match status" value="3"/>
</dbReference>
<evidence type="ECO:0000313" key="2">
    <source>
        <dbReference type="EMBL" id="ASP44159.1"/>
    </source>
</evidence>
<dbReference type="PROSITE" id="PS50940">
    <property type="entry name" value="CHIT_BIND_II"/>
    <property type="match status" value="1"/>
</dbReference>
<accession>A0A6S4IR60</accession>
<dbReference type="Pfam" id="PF01607">
    <property type="entry name" value="CBM_14"/>
    <property type="match status" value="1"/>
</dbReference>
<evidence type="ECO:0000259" key="1">
    <source>
        <dbReference type="PROSITE" id="PS50940"/>
    </source>
</evidence>
<dbReference type="GeneID" id="125042513"/>
<dbReference type="SUPFAM" id="SSF57625">
    <property type="entry name" value="Invertebrate chitin-binding proteins"/>
    <property type="match status" value="2"/>
</dbReference>
<dbReference type="InterPro" id="IPR036508">
    <property type="entry name" value="Chitin-bd_dom_sf"/>
</dbReference>
<feature type="domain" description="Chitin-binding type-2" evidence="1">
    <location>
        <begin position="60"/>
        <end position="120"/>
    </location>
</feature>